<dbReference type="STRING" id="27349.A0A0L6V1X3"/>
<dbReference type="Proteomes" id="UP000037035">
    <property type="component" value="Unassembled WGS sequence"/>
</dbReference>
<sequence>MRILDACKTYCGSSGQPRQYSLSDAEWDKVAQISKFLAPLNDVTKILCQSNFPTLTMTPPIYMSPIKTIYQIHAEYNAARLIPAADNMIINFKKYLVLVLKKPVPICSMILDLQIKLKQLKKNPAFLAEHNITTLTAFNCSPSEMQKSGGTSKNDLSKRSPCLSELEANIFGEYLLEVNEKATTSVRAYWSQHRKIYPSFAHRSVSSLDPKQLLAPSDTDLHLI</sequence>
<proteinExistence type="predicted"/>
<name>A0A0L6V1X3_9BASI</name>
<evidence type="ECO:0000313" key="2">
    <source>
        <dbReference type="Proteomes" id="UP000037035"/>
    </source>
</evidence>
<dbReference type="OrthoDB" id="3172935at2759"/>
<comment type="caution">
    <text evidence="1">The sequence shown here is derived from an EMBL/GenBank/DDBJ whole genome shotgun (WGS) entry which is preliminary data.</text>
</comment>
<reference evidence="1 2" key="1">
    <citation type="submission" date="2015-08" db="EMBL/GenBank/DDBJ databases">
        <title>Next Generation Sequencing and Analysis of the Genome of Puccinia sorghi L Schw, the Causal Agent of Maize Common Rust.</title>
        <authorList>
            <person name="Rochi L."/>
            <person name="Burguener G."/>
            <person name="Darino M."/>
            <person name="Turjanski A."/>
            <person name="Kreff E."/>
            <person name="Dieguez M.J."/>
            <person name="Sacco F."/>
        </authorList>
    </citation>
    <scope>NUCLEOTIDE SEQUENCE [LARGE SCALE GENOMIC DNA]</scope>
    <source>
        <strain evidence="1 2">RO10H11247</strain>
    </source>
</reference>
<dbReference type="AlphaFoldDB" id="A0A0L6V1X3"/>
<keyword evidence="2" id="KW-1185">Reference proteome</keyword>
<evidence type="ECO:0000313" key="1">
    <source>
        <dbReference type="EMBL" id="KNZ54150.1"/>
    </source>
</evidence>
<dbReference type="VEuPathDB" id="FungiDB:VP01_3028g3"/>
<protein>
    <recommendedName>
        <fullName evidence="3">HAT C-terminal dimerisation domain-containing protein</fullName>
    </recommendedName>
</protein>
<organism evidence="1 2">
    <name type="scientific">Puccinia sorghi</name>
    <dbReference type="NCBI Taxonomy" id="27349"/>
    <lineage>
        <taxon>Eukaryota</taxon>
        <taxon>Fungi</taxon>
        <taxon>Dikarya</taxon>
        <taxon>Basidiomycota</taxon>
        <taxon>Pucciniomycotina</taxon>
        <taxon>Pucciniomycetes</taxon>
        <taxon>Pucciniales</taxon>
        <taxon>Pucciniaceae</taxon>
        <taxon>Puccinia</taxon>
    </lineage>
</organism>
<gene>
    <name evidence="1" type="ORF">VP01_3028g3</name>
</gene>
<dbReference type="EMBL" id="LAVV01007978">
    <property type="protein sequence ID" value="KNZ54150.1"/>
    <property type="molecule type" value="Genomic_DNA"/>
</dbReference>
<accession>A0A0L6V1X3</accession>
<evidence type="ECO:0008006" key="3">
    <source>
        <dbReference type="Google" id="ProtNLM"/>
    </source>
</evidence>